<dbReference type="EnsemblMetazoa" id="PPAI005223-RA">
    <property type="protein sequence ID" value="PPAI005223-PA"/>
    <property type="gene ID" value="PPAI005223"/>
</dbReference>
<reference evidence="1" key="1">
    <citation type="submission" date="2022-08" db="UniProtKB">
        <authorList>
            <consortium name="EnsemblMetazoa"/>
        </authorList>
    </citation>
    <scope>IDENTIFICATION</scope>
    <source>
        <strain evidence="1">Israel</strain>
    </source>
</reference>
<accession>A0A1B0DBN4</accession>
<dbReference type="Pfam" id="PF00611">
    <property type="entry name" value="FCH"/>
    <property type="match status" value="1"/>
</dbReference>
<dbReference type="Proteomes" id="UP000092462">
    <property type="component" value="Unassembled WGS sequence"/>
</dbReference>
<dbReference type="PROSITE" id="PS51741">
    <property type="entry name" value="F_BAR"/>
    <property type="match status" value="1"/>
</dbReference>
<organism evidence="1 2">
    <name type="scientific">Phlebotomus papatasi</name>
    <name type="common">Sandfly</name>
    <dbReference type="NCBI Taxonomy" id="29031"/>
    <lineage>
        <taxon>Eukaryota</taxon>
        <taxon>Metazoa</taxon>
        <taxon>Ecdysozoa</taxon>
        <taxon>Arthropoda</taxon>
        <taxon>Hexapoda</taxon>
        <taxon>Insecta</taxon>
        <taxon>Pterygota</taxon>
        <taxon>Neoptera</taxon>
        <taxon>Endopterygota</taxon>
        <taxon>Diptera</taxon>
        <taxon>Nematocera</taxon>
        <taxon>Psychodoidea</taxon>
        <taxon>Psychodidae</taxon>
        <taxon>Phlebotomus</taxon>
        <taxon>Phlebotomus</taxon>
    </lineage>
</organism>
<sequence>MGFSSALQGRVAHEALLLRLDAELRLLDAMKRCINQKAKCDKDYAIALGQVAQQGLKVDRADDLHESVINTSA</sequence>
<dbReference type="EMBL" id="AJVK01030131">
    <property type="status" value="NOT_ANNOTATED_CDS"/>
    <property type="molecule type" value="Genomic_DNA"/>
</dbReference>
<dbReference type="Gene3D" id="1.20.1270.60">
    <property type="entry name" value="Arfaptin homology (AH) domain/BAR domain"/>
    <property type="match status" value="1"/>
</dbReference>
<dbReference type="SUPFAM" id="SSF103657">
    <property type="entry name" value="BAR/IMD domain-like"/>
    <property type="match status" value="1"/>
</dbReference>
<dbReference type="AlphaFoldDB" id="A0A1B0DBN4"/>
<keyword evidence="2" id="KW-1185">Reference proteome</keyword>
<dbReference type="InterPro" id="IPR001060">
    <property type="entry name" value="FCH_dom"/>
</dbReference>
<proteinExistence type="predicted"/>
<dbReference type="VEuPathDB" id="VectorBase:PPAI005223"/>
<dbReference type="InterPro" id="IPR027267">
    <property type="entry name" value="AH/BAR_dom_sf"/>
</dbReference>
<dbReference type="InterPro" id="IPR031160">
    <property type="entry name" value="F_BAR_dom"/>
</dbReference>
<evidence type="ECO:0000313" key="2">
    <source>
        <dbReference type="Proteomes" id="UP000092462"/>
    </source>
</evidence>
<evidence type="ECO:0000313" key="1">
    <source>
        <dbReference type="EnsemblMetazoa" id="PPAI005223-PA"/>
    </source>
</evidence>
<dbReference type="VEuPathDB" id="VectorBase:PPAPM1_001609"/>
<protein>
    <submittedName>
        <fullName evidence="1">Uncharacterized protein</fullName>
    </submittedName>
</protein>
<name>A0A1B0DBN4_PHLPP</name>